<dbReference type="EMBL" id="KN714674">
    <property type="protein sequence ID" value="KUI54576.1"/>
    <property type="molecule type" value="Genomic_DNA"/>
</dbReference>
<proteinExistence type="predicted"/>
<evidence type="ECO:0000256" key="1">
    <source>
        <dbReference type="SAM" id="MobiDB-lite"/>
    </source>
</evidence>
<organism evidence="2 3">
    <name type="scientific">Cytospora mali</name>
    <name type="common">Apple Valsa canker fungus</name>
    <name type="synonym">Valsa mali</name>
    <dbReference type="NCBI Taxonomy" id="578113"/>
    <lineage>
        <taxon>Eukaryota</taxon>
        <taxon>Fungi</taxon>
        <taxon>Dikarya</taxon>
        <taxon>Ascomycota</taxon>
        <taxon>Pezizomycotina</taxon>
        <taxon>Sordariomycetes</taxon>
        <taxon>Sordariomycetidae</taxon>
        <taxon>Diaporthales</taxon>
        <taxon>Cytosporaceae</taxon>
        <taxon>Cytospora</taxon>
    </lineage>
</organism>
<sequence length="663" mass="73271">MQDQDEMGTIAAPNAAAGTSRPIENVIGSAFLRLLAGTQCQAQRSLSSENHAVQSFVEDVRKRKAQPHGTYDDLLDLVATAAARVLVYGVDSNDESRKDPASLTLYRKMRWLVKRAWSGTIPPATDQHEHAKGDDGDDDGTAEFEAIERQELLNEAYDSGYSVGFEAGIRAEAARDRQRSTQTSYAEGFAAGQRAEQDRVRVYLDEMASRTGHSMVIPGLCPEPTPQWAQPPRQSETPPWNGQPSGGDTPFVHTNPIQQLTTEPGQPGPASEAPLLRPEPRPRHEGDSRHAIVTCVFCGHEVTANSLLRHKKRRHAAELAAAGVELPRYPCWWPGCGMLSDNLVQNQLTTHMQRKHNCTPPGDPNGFTENLKYLQRMPKDVALGIISEAAQELNAVKGRIKSLEAQLRLQNPSYISQHRLPNINQLHETRTWVLNSILLDRTILPLAVQELRQLTRARGMRSQIRHDEGSWWEIADDLEATLNPSGALAQAVAALPPPNAGPSVPMAPGTLVDGPHMVDSNWEPQYSPLFQSNWKEPTPGGEEDLDGVIVPPDATIRRTKFEIVIPSFSRSASTAHDQMEDEEKEGFQRLMAEIEQRVEDDTPQVDWNGKDSDGAEQTGAVEDNGIHHTDVPSTRPSSPQRKRPGPTGPMLGHFKRKKTSRTE</sequence>
<feature type="region of interest" description="Disordered" evidence="1">
    <location>
        <begin position="597"/>
        <end position="663"/>
    </location>
</feature>
<dbReference type="Proteomes" id="UP000078576">
    <property type="component" value="Unassembled WGS sequence"/>
</dbReference>
<feature type="region of interest" description="Disordered" evidence="1">
    <location>
        <begin position="122"/>
        <end position="141"/>
    </location>
</feature>
<accession>A0A194USH2</accession>
<feature type="compositionally biased region" description="Polar residues" evidence="1">
    <location>
        <begin position="255"/>
        <end position="264"/>
    </location>
</feature>
<name>A0A194USH2_CYTMA</name>
<gene>
    <name evidence="2" type="ORF">VP1G_01879</name>
</gene>
<dbReference type="OrthoDB" id="5236860at2759"/>
<feature type="compositionally biased region" description="Basic and acidic residues" evidence="1">
    <location>
        <begin position="278"/>
        <end position="287"/>
    </location>
</feature>
<protein>
    <submittedName>
        <fullName evidence="2">Uncharacterized protein</fullName>
    </submittedName>
</protein>
<feature type="compositionally biased region" description="Polar residues" evidence="1">
    <location>
        <begin position="232"/>
        <end position="243"/>
    </location>
</feature>
<feature type="compositionally biased region" description="Basic residues" evidence="1">
    <location>
        <begin position="653"/>
        <end position="663"/>
    </location>
</feature>
<dbReference type="AlphaFoldDB" id="A0A194USH2"/>
<feature type="region of interest" description="Disordered" evidence="1">
    <location>
        <begin position="222"/>
        <end position="287"/>
    </location>
</feature>
<reference evidence="3" key="1">
    <citation type="submission" date="2014-12" db="EMBL/GenBank/DDBJ databases">
        <title>Genome Sequence of Valsa Canker Pathogens Uncovers a Specific Adaption of Colonization on Woody Bark.</title>
        <authorList>
            <person name="Yin Z."/>
            <person name="Liu H."/>
            <person name="Gao X."/>
            <person name="Li Z."/>
            <person name="Song N."/>
            <person name="Ke X."/>
            <person name="Dai Q."/>
            <person name="Wu Y."/>
            <person name="Sun Y."/>
            <person name="Xu J.-R."/>
            <person name="Kang Z.K."/>
            <person name="Wang L."/>
            <person name="Huang L."/>
        </authorList>
    </citation>
    <scope>NUCLEOTIDE SEQUENCE [LARGE SCALE GENOMIC DNA]</scope>
    <source>
        <strain evidence="3">SXYL134</strain>
    </source>
</reference>
<keyword evidence="3" id="KW-1185">Reference proteome</keyword>
<evidence type="ECO:0000313" key="2">
    <source>
        <dbReference type="EMBL" id="KUI54576.1"/>
    </source>
</evidence>
<evidence type="ECO:0000313" key="3">
    <source>
        <dbReference type="Proteomes" id="UP000078576"/>
    </source>
</evidence>